<dbReference type="InterPro" id="IPR055411">
    <property type="entry name" value="LRR_FXL15/At3g58940/PEG3-like"/>
</dbReference>
<dbReference type="Proteomes" id="UP001234989">
    <property type="component" value="Chromosome 6"/>
</dbReference>
<dbReference type="CDD" id="cd22160">
    <property type="entry name" value="F-box_AtFBL13-like"/>
    <property type="match status" value="1"/>
</dbReference>
<protein>
    <recommendedName>
        <fullName evidence="1">F-box domain-containing protein</fullName>
    </recommendedName>
</protein>
<dbReference type="Pfam" id="PF23622">
    <property type="entry name" value="LRR_At1g61320_AtMIF1"/>
    <property type="match status" value="1"/>
</dbReference>
<dbReference type="PANTHER" id="PTHR34145:SF28">
    <property type="entry name" value="F-BOX DOMAIN-CONTAINING PROTEIN"/>
    <property type="match status" value="1"/>
</dbReference>
<organism evidence="2 3">
    <name type="scientific">Solanum verrucosum</name>
    <dbReference type="NCBI Taxonomy" id="315347"/>
    <lineage>
        <taxon>Eukaryota</taxon>
        <taxon>Viridiplantae</taxon>
        <taxon>Streptophyta</taxon>
        <taxon>Embryophyta</taxon>
        <taxon>Tracheophyta</taxon>
        <taxon>Spermatophyta</taxon>
        <taxon>Magnoliopsida</taxon>
        <taxon>eudicotyledons</taxon>
        <taxon>Gunneridae</taxon>
        <taxon>Pentapetalae</taxon>
        <taxon>asterids</taxon>
        <taxon>lamiids</taxon>
        <taxon>Solanales</taxon>
        <taxon>Solanaceae</taxon>
        <taxon>Solanoideae</taxon>
        <taxon>Solaneae</taxon>
        <taxon>Solanum</taxon>
    </lineage>
</organism>
<feature type="domain" description="F-box" evidence="1">
    <location>
        <begin position="10"/>
        <end position="67"/>
    </location>
</feature>
<dbReference type="Gene3D" id="1.20.1280.50">
    <property type="match status" value="1"/>
</dbReference>
<dbReference type="InterPro" id="IPR036047">
    <property type="entry name" value="F-box-like_dom_sf"/>
</dbReference>
<sequence>MATRGKSRVMDQISQLPDPILLHILFFLPAKDAAQTSVLSKTWLKVWNSLPLFTFDFCQNLSLWKLLSTQKEESEQADVRDAFLNIIDGSLVNLRVQKAIIEKFRLFLKLSYLRNVSCIDEWIRLATNNCIKELDVHIKRQYGEDWYSLPGTTFTAKSLIVLRLGGFKLDFPLIVDHMKLTKLRELSLTDVLLEEQTILEICSACPAVEDLRLIRCEGVKDLLISDLPRLIKLTIHQANEITWEYRSIRIQAVNLQSLEYRGCNSELKFDVTTFKLLKELSITFELITDLVVENLVSELPLLEKLELNFCFKLVTLKFSSCMLRQLTFRSGKSLKEIVIDAPNLIRFEYGARKLPDIFSMTTSSLQECYLKLMPSDHLSTSWFQKLKGYLSRFKQLNLLVLSIDSTTNTFIVEELNGTLSCALSVVKHVKIKKVMESLNFETLLDGLLWTCHPETLSIDRTWEHNEDFVQFLREKLMQREIATVCCDSRRIKCWRHYLKEIEVESSTRQYGNPSSSSRVSTVCFKLTW</sequence>
<keyword evidence="3" id="KW-1185">Reference proteome</keyword>
<dbReference type="InterPro" id="IPR053781">
    <property type="entry name" value="F-box_AtFBL13-like"/>
</dbReference>
<evidence type="ECO:0000259" key="1">
    <source>
        <dbReference type="PROSITE" id="PS50181"/>
    </source>
</evidence>
<dbReference type="InterPro" id="IPR055357">
    <property type="entry name" value="LRR_At1g61320_AtMIF1"/>
</dbReference>
<evidence type="ECO:0000313" key="2">
    <source>
        <dbReference type="EMBL" id="WMV35043.1"/>
    </source>
</evidence>
<dbReference type="InterPro" id="IPR001810">
    <property type="entry name" value="F-box_dom"/>
</dbReference>
<evidence type="ECO:0000313" key="3">
    <source>
        <dbReference type="Proteomes" id="UP001234989"/>
    </source>
</evidence>
<dbReference type="AlphaFoldDB" id="A0AAF0R6L8"/>
<dbReference type="PROSITE" id="PS50181">
    <property type="entry name" value="FBOX"/>
    <property type="match status" value="1"/>
</dbReference>
<name>A0AAF0R6L8_SOLVR</name>
<proteinExistence type="predicted"/>
<dbReference type="PANTHER" id="PTHR34145">
    <property type="entry name" value="OS02G0105600 PROTEIN"/>
    <property type="match status" value="1"/>
</dbReference>
<gene>
    <name evidence="2" type="ORF">MTR67_028428</name>
</gene>
<reference evidence="2" key="1">
    <citation type="submission" date="2023-08" db="EMBL/GenBank/DDBJ databases">
        <title>A de novo genome assembly of Solanum verrucosum Schlechtendal, a Mexican diploid species geographically isolated from the other diploid A-genome species in potato relatives.</title>
        <authorList>
            <person name="Hosaka K."/>
        </authorList>
    </citation>
    <scope>NUCLEOTIDE SEQUENCE</scope>
    <source>
        <tissue evidence="2">Young leaves</tissue>
    </source>
</reference>
<dbReference type="Gene3D" id="3.80.10.10">
    <property type="entry name" value="Ribonuclease Inhibitor"/>
    <property type="match status" value="1"/>
</dbReference>
<accession>A0AAF0R6L8</accession>
<dbReference type="SUPFAM" id="SSF81383">
    <property type="entry name" value="F-box domain"/>
    <property type="match status" value="1"/>
</dbReference>
<dbReference type="Pfam" id="PF24758">
    <property type="entry name" value="LRR_At5g56370"/>
    <property type="match status" value="1"/>
</dbReference>
<dbReference type="InterPro" id="IPR032675">
    <property type="entry name" value="LRR_dom_sf"/>
</dbReference>
<dbReference type="EMBL" id="CP133617">
    <property type="protein sequence ID" value="WMV35043.1"/>
    <property type="molecule type" value="Genomic_DNA"/>
</dbReference>
<dbReference type="Pfam" id="PF00646">
    <property type="entry name" value="F-box"/>
    <property type="match status" value="1"/>
</dbReference>
<dbReference type="InterPro" id="IPR053772">
    <property type="entry name" value="At1g61320/At1g61330-like"/>
</dbReference>
<dbReference type="SUPFAM" id="SSF52047">
    <property type="entry name" value="RNI-like"/>
    <property type="match status" value="1"/>
</dbReference>